<dbReference type="AlphaFoldDB" id="A0A8S1L8U4"/>
<evidence type="ECO:0000313" key="2">
    <source>
        <dbReference type="EMBL" id="CAD8062725.1"/>
    </source>
</evidence>
<dbReference type="EMBL" id="CAJJDN010000017">
    <property type="protein sequence ID" value="CAD8062725.1"/>
    <property type="molecule type" value="Genomic_DNA"/>
</dbReference>
<dbReference type="OrthoDB" id="299537at2759"/>
<reference evidence="2" key="1">
    <citation type="submission" date="2021-01" db="EMBL/GenBank/DDBJ databases">
        <authorList>
            <consortium name="Genoscope - CEA"/>
            <person name="William W."/>
        </authorList>
    </citation>
    <scope>NUCLEOTIDE SEQUENCE</scope>
</reference>
<proteinExistence type="predicted"/>
<dbReference type="Proteomes" id="UP000692954">
    <property type="component" value="Unassembled WGS sequence"/>
</dbReference>
<dbReference type="Pfam" id="PF09454">
    <property type="entry name" value="Vps23_core"/>
    <property type="match status" value="1"/>
</dbReference>
<dbReference type="InterPro" id="IPR017916">
    <property type="entry name" value="SB_dom"/>
</dbReference>
<name>A0A8S1L8U4_9CILI</name>
<protein>
    <recommendedName>
        <fullName evidence="1">SB domain-containing protein</fullName>
    </recommendedName>
</protein>
<sequence>MFQKILNFISPQSLNDLAQVQAESEITKRQKKLEQMIQIINMNEYFQYPEKLIEDGKILMNEFSNDNIDIYIQDESILKISGFVNILIKQKSFQIVMDFSFFLNYPQQVFSICIENKSLEDKDIKLSSYYQSSLGGKWISLNHYLTESKLWLNHQNFQRVFSEAKQLLVNHFPYHKQKKQQQYFSHDQLEQKQQNSIPSNKQIENNVEIEKKEKEIVNKNIIISPIPLNAQDILGPSGLQLKEENQIQMQATKFAIQVMREHRNDIVTLKQQHQDLKLYKQQQDGILIQLIWLRQKLDLDIEFAAGQYNLLQQQINLNDKIQQKNSEEIIEFDDLSYQIIDLAAKDKALTDCYQFISKKFNKQIIDYQKLFQATKEIAGQQFELKLLMNKIYFNQQQ</sequence>
<gene>
    <name evidence="2" type="ORF">PSON_ATCC_30995.1.T0170014</name>
</gene>
<organism evidence="2 3">
    <name type="scientific">Paramecium sonneborni</name>
    <dbReference type="NCBI Taxonomy" id="65129"/>
    <lineage>
        <taxon>Eukaryota</taxon>
        <taxon>Sar</taxon>
        <taxon>Alveolata</taxon>
        <taxon>Ciliophora</taxon>
        <taxon>Intramacronucleata</taxon>
        <taxon>Oligohymenophorea</taxon>
        <taxon>Peniculida</taxon>
        <taxon>Parameciidae</taxon>
        <taxon>Paramecium</taxon>
    </lineage>
</organism>
<feature type="domain" description="SB" evidence="1">
    <location>
        <begin position="332"/>
        <end position="390"/>
    </location>
</feature>
<comment type="caution">
    <text evidence="2">The sequence shown here is derived from an EMBL/GenBank/DDBJ whole genome shotgun (WGS) entry which is preliminary data.</text>
</comment>
<accession>A0A8S1L8U4</accession>
<keyword evidence="3" id="KW-1185">Reference proteome</keyword>
<evidence type="ECO:0000259" key="1">
    <source>
        <dbReference type="Pfam" id="PF09454"/>
    </source>
</evidence>
<evidence type="ECO:0000313" key="3">
    <source>
        <dbReference type="Proteomes" id="UP000692954"/>
    </source>
</evidence>